<dbReference type="GO" id="GO:0009103">
    <property type="term" value="P:lipopolysaccharide biosynthetic process"/>
    <property type="evidence" value="ECO:0007669"/>
    <property type="project" value="TreeGrafter"/>
</dbReference>
<feature type="transmembrane region" description="Helical" evidence="1">
    <location>
        <begin position="250"/>
        <end position="269"/>
    </location>
</feature>
<dbReference type="Proteomes" id="UP000305792">
    <property type="component" value="Unassembled WGS sequence"/>
</dbReference>
<feature type="transmembrane region" description="Helical" evidence="1">
    <location>
        <begin position="189"/>
        <end position="213"/>
    </location>
</feature>
<feature type="transmembrane region" description="Helical" evidence="1">
    <location>
        <begin position="275"/>
        <end position="297"/>
    </location>
</feature>
<dbReference type="InterPro" id="IPR002656">
    <property type="entry name" value="Acyl_transf_3_dom"/>
</dbReference>
<evidence type="ECO:0000259" key="2">
    <source>
        <dbReference type="Pfam" id="PF01757"/>
    </source>
</evidence>
<feature type="transmembrane region" description="Helical" evidence="1">
    <location>
        <begin position="341"/>
        <end position="364"/>
    </location>
</feature>
<dbReference type="GO" id="GO:0016020">
    <property type="term" value="C:membrane"/>
    <property type="evidence" value="ECO:0007669"/>
    <property type="project" value="TreeGrafter"/>
</dbReference>
<feature type="domain" description="SGNH" evidence="3">
    <location>
        <begin position="459"/>
        <end position="691"/>
    </location>
</feature>
<dbReference type="RefSeq" id="WP_136530259.1">
    <property type="nucleotide sequence ID" value="NZ_STGX01000009.1"/>
</dbReference>
<dbReference type="PANTHER" id="PTHR23028:SF53">
    <property type="entry name" value="ACYL_TRANSF_3 DOMAIN-CONTAINING PROTEIN"/>
    <property type="match status" value="1"/>
</dbReference>
<evidence type="ECO:0000259" key="3">
    <source>
        <dbReference type="Pfam" id="PF19040"/>
    </source>
</evidence>
<keyword evidence="1" id="KW-1133">Transmembrane helix</keyword>
<dbReference type="Pfam" id="PF01757">
    <property type="entry name" value="Acyl_transf_3"/>
    <property type="match status" value="1"/>
</dbReference>
<sequence>MTALERDTLLLPRIAAPASWKGTGFRADVQGLRAVAVGLVLLSHAGLPGFAGGYVGVDVFFVLSGFLITSLLVKEVFDTGRISIAGFYARRARRILPAASAALIATVAAAWLWFPVTRLEAVMHDALAVVVYLVNYRFIAEQTEYLNADQMPSPFQQYWSLAVEEQFYLVWPLLLLVLLLLVRRNPKRLVAAGIAASAAVFAATLALSVAVTAASQPTAYYAAHTRAWELAAGALLALTLPRLRRLPRAVAAVLGLGGLAAIGASGVLYTEATPFPGYAALAPVLGTAAVIAAGTAGPNPAASLLAAAPFQFLGRISYSLYLWHWPILILAPLALGAEPSLLLNLILLTATVGVAQLSYAWIETPARTWRPLKRDLAGLATGLVCSLLGVAAVLALTLWFPKAPAAEAVDLAAVERAADLAALQEGLADGLALESVPADLAPPLPEVAGDRPATYDGDCHLDFESTALPEGCVWGDPESGTDVVLFGDSHAAQWFPALNAIAEEEGWRLLSRTKSSCTPVDVPVGSVQAEGEYTQCREWREHVYDEIDVLRPELVVIGTSDNATPLGADDPAAAWADGWTAALDRVGAAAANVAVLTDTPWATGEAAPDCLALHPDAPADCLQSDPYALSHLDNRTAGLAAVAASDALLVDTEPWFCLDGRCPLVVGGLLVYRDKHHISTPYAVALATLLADALPDLR</sequence>
<feature type="transmembrane region" description="Helical" evidence="1">
    <location>
        <begin position="51"/>
        <end position="73"/>
    </location>
</feature>
<keyword evidence="1" id="KW-0472">Membrane</keyword>
<gene>
    <name evidence="4" type="ORF">E9998_13690</name>
</gene>
<dbReference type="SUPFAM" id="SSF52266">
    <property type="entry name" value="SGNH hydrolase"/>
    <property type="match status" value="1"/>
</dbReference>
<feature type="transmembrane region" description="Helical" evidence="1">
    <location>
        <begin position="166"/>
        <end position="182"/>
    </location>
</feature>
<protein>
    <submittedName>
        <fullName evidence="4">Acyltransferase</fullName>
    </submittedName>
</protein>
<dbReference type="Pfam" id="PF19040">
    <property type="entry name" value="SGNH"/>
    <property type="match status" value="1"/>
</dbReference>
<proteinExistence type="predicted"/>
<organism evidence="4 5">
    <name type="scientific">Glycomyces paridis</name>
    <dbReference type="NCBI Taxonomy" id="2126555"/>
    <lineage>
        <taxon>Bacteria</taxon>
        <taxon>Bacillati</taxon>
        <taxon>Actinomycetota</taxon>
        <taxon>Actinomycetes</taxon>
        <taxon>Glycomycetales</taxon>
        <taxon>Glycomycetaceae</taxon>
        <taxon>Glycomyces</taxon>
    </lineage>
</organism>
<dbReference type="EMBL" id="STGX01000009">
    <property type="protein sequence ID" value="THV28027.1"/>
    <property type="molecule type" value="Genomic_DNA"/>
</dbReference>
<evidence type="ECO:0000313" key="5">
    <source>
        <dbReference type="Proteomes" id="UP000305792"/>
    </source>
</evidence>
<keyword evidence="4" id="KW-0808">Transferase</keyword>
<dbReference type="PANTHER" id="PTHR23028">
    <property type="entry name" value="ACETYLTRANSFERASE"/>
    <property type="match status" value="1"/>
</dbReference>
<reference evidence="4 5" key="1">
    <citation type="journal article" date="2018" name="Int. J. Syst. Evol. Microbiol.">
        <title>Glycomyces paridis sp. nov., isolated from the medicinal plant Paris polyphylla.</title>
        <authorList>
            <person name="Fang X.M."/>
            <person name="Bai J.L."/>
            <person name="Su J."/>
            <person name="Zhao L.L."/>
            <person name="Liu H.Y."/>
            <person name="Ma B.P."/>
            <person name="Zhang Y.Q."/>
            <person name="Yu L.Y."/>
        </authorList>
    </citation>
    <scope>NUCLEOTIDE SEQUENCE [LARGE SCALE GENOMIC DNA]</scope>
    <source>
        <strain evidence="4 5">CPCC 204357</strain>
    </source>
</reference>
<dbReference type="AlphaFoldDB" id="A0A4S8PCI8"/>
<keyword evidence="5" id="KW-1185">Reference proteome</keyword>
<feature type="transmembrane region" description="Helical" evidence="1">
    <location>
        <begin position="376"/>
        <end position="400"/>
    </location>
</feature>
<feature type="domain" description="Acyltransferase 3" evidence="2">
    <location>
        <begin position="28"/>
        <end position="357"/>
    </location>
</feature>
<feature type="transmembrane region" description="Helical" evidence="1">
    <location>
        <begin position="318"/>
        <end position="335"/>
    </location>
</feature>
<comment type="caution">
    <text evidence="4">The sequence shown here is derived from an EMBL/GenBank/DDBJ whole genome shotgun (WGS) entry which is preliminary data.</text>
</comment>
<dbReference type="InterPro" id="IPR043968">
    <property type="entry name" value="SGNH"/>
</dbReference>
<dbReference type="OrthoDB" id="3404679at2"/>
<evidence type="ECO:0000256" key="1">
    <source>
        <dbReference type="SAM" id="Phobius"/>
    </source>
</evidence>
<evidence type="ECO:0000313" key="4">
    <source>
        <dbReference type="EMBL" id="THV28027.1"/>
    </source>
</evidence>
<accession>A0A4S8PCI8</accession>
<dbReference type="InterPro" id="IPR050879">
    <property type="entry name" value="Acyltransferase_3"/>
</dbReference>
<name>A0A4S8PCI8_9ACTN</name>
<feature type="transmembrane region" description="Helical" evidence="1">
    <location>
        <begin position="94"/>
        <end position="114"/>
    </location>
</feature>
<keyword evidence="1" id="KW-0812">Transmembrane</keyword>
<keyword evidence="4" id="KW-0012">Acyltransferase</keyword>
<dbReference type="GO" id="GO:0016747">
    <property type="term" value="F:acyltransferase activity, transferring groups other than amino-acyl groups"/>
    <property type="evidence" value="ECO:0007669"/>
    <property type="project" value="InterPro"/>
</dbReference>